<feature type="transmembrane region" description="Helical" evidence="11">
    <location>
        <begin position="192"/>
        <end position="216"/>
    </location>
</feature>
<feature type="transmembrane region" description="Helical" evidence="11">
    <location>
        <begin position="64"/>
        <end position="86"/>
    </location>
</feature>
<feature type="transmembrane region" description="Helical" evidence="11">
    <location>
        <begin position="153"/>
        <end position="171"/>
    </location>
</feature>
<keyword evidence="7 11" id="KW-1133">Transmembrane helix</keyword>
<evidence type="ECO:0000256" key="3">
    <source>
        <dbReference type="ARBA" id="ARBA00022516"/>
    </source>
</evidence>
<comment type="subcellular location">
    <subcellularLocation>
        <location evidence="1">Endoplasmic reticulum membrane</location>
        <topology evidence="1">Multi-pass membrane protein</topology>
    </subcellularLocation>
</comment>
<dbReference type="PANTHER" id="PTHR12317:SF34">
    <property type="entry name" value="ACYLTRANSFERASE"/>
    <property type="match status" value="1"/>
</dbReference>
<dbReference type="GO" id="GO:0008374">
    <property type="term" value="F:O-acyltransferase activity"/>
    <property type="evidence" value="ECO:0007669"/>
    <property type="project" value="InterPro"/>
</dbReference>
<evidence type="ECO:0000256" key="7">
    <source>
        <dbReference type="ARBA" id="ARBA00022989"/>
    </source>
</evidence>
<name>F2TWJ5_SALR5</name>
<protein>
    <recommendedName>
        <fullName evidence="14">Acyltransferase</fullName>
    </recommendedName>
</protein>
<evidence type="ECO:0000313" key="12">
    <source>
        <dbReference type="EMBL" id="EGD72441.1"/>
    </source>
</evidence>
<evidence type="ECO:0000313" key="13">
    <source>
        <dbReference type="Proteomes" id="UP000007799"/>
    </source>
</evidence>
<feature type="transmembrane region" description="Helical" evidence="11">
    <location>
        <begin position="373"/>
        <end position="391"/>
    </location>
</feature>
<dbReference type="EMBL" id="GL832955">
    <property type="protein sequence ID" value="EGD72441.1"/>
    <property type="molecule type" value="Genomic_DNA"/>
</dbReference>
<dbReference type="OMA" id="PMFNFGE"/>
<dbReference type="GO" id="GO:0006629">
    <property type="term" value="P:lipid metabolic process"/>
    <property type="evidence" value="ECO:0007669"/>
    <property type="project" value="UniProtKB-KW"/>
</dbReference>
<organism evidence="13">
    <name type="scientific">Salpingoeca rosetta (strain ATCC 50818 / BSB-021)</name>
    <dbReference type="NCBI Taxonomy" id="946362"/>
    <lineage>
        <taxon>Eukaryota</taxon>
        <taxon>Choanoflagellata</taxon>
        <taxon>Craspedida</taxon>
        <taxon>Salpingoecidae</taxon>
        <taxon>Salpingoeca</taxon>
    </lineage>
</organism>
<keyword evidence="10" id="KW-0012">Acyltransferase</keyword>
<evidence type="ECO:0000256" key="11">
    <source>
        <dbReference type="SAM" id="Phobius"/>
    </source>
</evidence>
<evidence type="ECO:0000256" key="2">
    <source>
        <dbReference type="ARBA" id="ARBA00005420"/>
    </source>
</evidence>
<feature type="transmembrane region" description="Helical" evidence="11">
    <location>
        <begin position="106"/>
        <end position="128"/>
    </location>
</feature>
<keyword evidence="6" id="KW-0256">Endoplasmic reticulum</keyword>
<feature type="transmembrane region" description="Helical" evidence="11">
    <location>
        <begin position="9"/>
        <end position="26"/>
    </location>
</feature>
<dbReference type="InterPro" id="IPR007130">
    <property type="entry name" value="DAGAT"/>
</dbReference>
<evidence type="ECO:0008006" key="14">
    <source>
        <dbReference type="Google" id="ProtNLM"/>
    </source>
</evidence>
<feature type="transmembrane region" description="Helical" evidence="11">
    <location>
        <begin position="328"/>
        <end position="353"/>
    </location>
</feature>
<dbReference type="RefSeq" id="XP_004999010.1">
    <property type="nucleotide sequence ID" value="XM_004998953.1"/>
</dbReference>
<evidence type="ECO:0000256" key="5">
    <source>
        <dbReference type="ARBA" id="ARBA00022692"/>
    </source>
</evidence>
<accession>F2TWJ5</accession>
<dbReference type="eggNOG" id="KOG0831">
    <property type="taxonomic scope" value="Eukaryota"/>
</dbReference>
<feature type="transmembrane region" description="Helical" evidence="11">
    <location>
        <begin position="731"/>
        <end position="752"/>
    </location>
</feature>
<dbReference type="Pfam" id="PF03982">
    <property type="entry name" value="DAGAT"/>
    <property type="match status" value="1"/>
</dbReference>
<gene>
    <name evidence="12" type="ORF">PTSG_00461</name>
</gene>
<evidence type="ECO:0000256" key="1">
    <source>
        <dbReference type="ARBA" id="ARBA00004477"/>
    </source>
</evidence>
<comment type="similarity">
    <text evidence="2">Belongs to the diacylglycerol acyltransferase family.</text>
</comment>
<keyword evidence="8" id="KW-0443">Lipid metabolism</keyword>
<evidence type="ECO:0000256" key="4">
    <source>
        <dbReference type="ARBA" id="ARBA00022679"/>
    </source>
</evidence>
<evidence type="ECO:0000256" key="8">
    <source>
        <dbReference type="ARBA" id="ARBA00023098"/>
    </source>
</evidence>
<proteinExistence type="inferred from homology"/>
<feature type="transmembrane region" description="Helical" evidence="11">
    <location>
        <begin position="236"/>
        <end position="259"/>
    </location>
</feature>
<reference evidence="12" key="1">
    <citation type="submission" date="2009-08" db="EMBL/GenBank/DDBJ databases">
        <title>Annotation of Salpingoeca rosetta.</title>
        <authorList>
            <consortium name="The Broad Institute Genome Sequencing Platform"/>
            <person name="Russ C."/>
            <person name="Cuomo C."/>
            <person name="Burger G."/>
            <person name="Gray M.W."/>
            <person name="Holland P.W.H."/>
            <person name="King N."/>
            <person name="Lang F.B.F."/>
            <person name="Roger A.J."/>
            <person name="Ruiz-Trillo I."/>
            <person name="Young S.K."/>
            <person name="Zeng Q."/>
            <person name="Gargeya S."/>
            <person name="Alvarado L."/>
            <person name="Berlin A."/>
            <person name="Chapman S.B."/>
            <person name="Chen Z."/>
            <person name="Freedman E."/>
            <person name="Gellesch M."/>
            <person name="Goldberg J."/>
            <person name="Griggs A."/>
            <person name="Gujja S."/>
            <person name="Heilman E."/>
            <person name="Heiman D."/>
            <person name="Howarth C."/>
            <person name="Mehta T."/>
            <person name="Neiman D."/>
            <person name="Pearson M."/>
            <person name="Roberts A."/>
            <person name="Saif S."/>
            <person name="Shea T."/>
            <person name="Shenoy N."/>
            <person name="Sisk P."/>
            <person name="Stolte C."/>
            <person name="Sykes S."/>
            <person name="White J."/>
            <person name="Yandava C."/>
            <person name="Haas B."/>
            <person name="Nusbaum C."/>
            <person name="Birren B."/>
        </authorList>
    </citation>
    <scope>NUCLEOTIDE SEQUENCE [LARGE SCALE GENOMIC DNA]</scope>
    <source>
        <strain evidence="12">ATCC 50818</strain>
    </source>
</reference>
<dbReference type="Proteomes" id="UP000007799">
    <property type="component" value="Unassembled WGS sequence"/>
</dbReference>
<dbReference type="OrthoDB" id="264532at2759"/>
<keyword evidence="13" id="KW-1185">Reference proteome</keyword>
<sequence length="762" mass="85561">MLGITPKQRSFALLVMSVFGLTYLWFRRGIFNVWDSIGMDPSHLVQGARPEAGASLESEDKAQFALIAAGTHTAVLICGMVLFIVIHMLVNEGSRLLKLRSTAASWTLHGVSTIASTIAFYFGMFHFFQGTFDNKDGFAYRWARGFFYEEGELPFASCASMSYCLCLLCGYTIKLATRDSRFSAFPKCYRRWVWHVLAAFLAAYVFFRYIAIPVWHNVVHHYLPYDPREREVNHKFITVATATHTIALVVGMAAGTVTYRSWNILRSCMPPSSLPQSARFLLAFTLFVLWGLFLVSFVYSGTQLATSWLHSHIHIVPPTFLSVSLLTWFVWGFLLLTGQLPSLLFAIITVYLLPLKMTRGDPASRVRHVWQALTIYIIYNLQIFVAMSLVVTFAAAAYFPHFITAGWIIIIARYAQTYRNHPALTGWRARLDFRNHWVFDEMASYFQHSIHTQGKLSIDPSHRYIFGFHPHGILPISAGFITSTTAWRSMFAGMMPAPLSSSILHHVPLLRDFLQLAGGGDVSRGGIAAALKRTGSVVMLPGGQQELLTSSSQSKEIVVSSKHRGFVRLALKLAAASSKPIHLVPMFNFGENMILDNVQAPMAWQRFSVKKLRANVFFLPYGVCGLPGVPRRERLTTAVAQPIEVPRIATPTEEHVDLLHRRYFTALREVFDETRACAGHGDKTLGFDVPVTPLSQAQWESERARLTLQPLCEDDHIDKLFGLPGDGLERLFTGVFWAVVFSCIFLHAAVYMEGGFLEGLFA</sequence>
<feature type="transmembrane region" description="Helical" evidence="11">
    <location>
        <begin position="280"/>
        <end position="299"/>
    </location>
</feature>
<keyword evidence="5 11" id="KW-0812">Transmembrane</keyword>
<dbReference type="PANTHER" id="PTHR12317">
    <property type="entry name" value="DIACYLGLYCEROL O-ACYLTRANSFERASE"/>
    <property type="match status" value="1"/>
</dbReference>
<dbReference type="InParanoid" id="F2TWJ5"/>
<dbReference type="KEGG" id="sre:PTSG_00461"/>
<dbReference type="GO" id="GO:0005789">
    <property type="term" value="C:endoplasmic reticulum membrane"/>
    <property type="evidence" value="ECO:0007669"/>
    <property type="project" value="UniProtKB-SubCell"/>
</dbReference>
<keyword evidence="9 11" id="KW-0472">Membrane</keyword>
<feature type="transmembrane region" description="Helical" evidence="11">
    <location>
        <begin position="397"/>
        <end position="415"/>
    </location>
</feature>
<dbReference type="GeneID" id="16067603"/>
<keyword evidence="3" id="KW-0444">Lipid biosynthesis</keyword>
<evidence type="ECO:0000256" key="6">
    <source>
        <dbReference type="ARBA" id="ARBA00022824"/>
    </source>
</evidence>
<evidence type="ECO:0000256" key="9">
    <source>
        <dbReference type="ARBA" id="ARBA00023136"/>
    </source>
</evidence>
<evidence type="ECO:0000256" key="10">
    <source>
        <dbReference type="ARBA" id="ARBA00023315"/>
    </source>
</evidence>
<dbReference type="STRING" id="946362.F2TWJ5"/>
<dbReference type="AlphaFoldDB" id="F2TWJ5"/>
<keyword evidence="4" id="KW-0808">Transferase</keyword>